<reference evidence="2 3" key="1">
    <citation type="journal article" date="2019" name="Emerg. Microbes Infect.">
        <title>Comprehensive subspecies identification of 175 nontuberculous mycobacteria species based on 7547 genomic profiles.</title>
        <authorList>
            <person name="Matsumoto Y."/>
            <person name="Kinjo T."/>
            <person name="Motooka D."/>
            <person name="Nabeya D."/>
            <person name="Jung N."/>
            <person name="Uechi K."/>
            <person name="Horii T."/>
            <person name="Iida T."/>
            <person name="Fujita J."/>
            <person name="Nakamura S."/>
        </authorList>
    </citation>
    <scope>NUCLEOTIDE SEQUENCE [LARGE SCALE GENOMIC DNA]</scope>
    <source>
        <strain evidence="2 3">JCM 12657</strain>
    </source>
</reference>
<dbReference type="Proteomes" id="UP000467164">
    <property type="component" value="Chromosome"/>
</dbReference>
<keyword evidence="3" id="KW-1185">Reference proteome</keyword>
<dbReference type="PROSITE" id="PS51664">
    <property type="entry name" value="YCAO"/>
    <property type="match status" value="1"/>
</dbReference>
<name>A0A7I7LDS1_9MYCO</name>
<feature type="domain" description="YcaO" evidence="1">
    <location>
        <begin position="1"/>
        <end position="103"/>
    </location>
</feature>
<dbReference type="RefSeq" id="WP_020730397.1">
    <property type="nucleotide sequence ID" value="NZ_AP022572.1"/>
</dbReference>
<dbReference type="Gene3D" id="3.30.160.660">
    <property type="match status" value="1"/>
</dbReference>
<evidence type="ECO:0000259" key="1">
    <source>
        <dbReference type="PROSITE" id="PS51664"/>
    </source>
</evidence>
<dbReference type="EMBL" id="AP022572">
    <property type="protein sequence ID" value="BBX57569.1"/>
    <property type="molecule type" value="Genomic_DNA"/>
</dbReference>
<organism evidence="2 3">
    <name type="scientific">Mycobacterium shottsii</name>
    <dbReference type="NCBI Taxonomy" id="133549"/>
    <lineage>
        <taxon>Bacteria</taxon>
        <taxon>Bacillati</taxon>
        <taxon>Actinomycetota</taxon>
        <taxon>Actinomycetes</taxon>
        <taxon>Mycobacteriales</taxon>
        <taxon>Mycobacteriaceae</taxon>
        <taxon>Mycobacterium</taxon>
        <taxon>Mycobacterium ulcerans group</taxon>
    </lineage>
</organism>
<dbReference type="AlphaFoldDB" id="A0A7I7LDS1"/>
<gene>
    <name evidence="2" type="ORF">MSHO_29140</name>
</gene>
<protein>
    <recommendedName>
        <fullName evidence="1">YcaO domain-containing protein</fullName>
    </recommendedName>
</protein>
<proteinExistence type="predicted"/>
<dbReference type="KEGG" id="msho:MSHO_29140"/>
<evidence type="ECO:0000313" key="2">
    <source>
        <dbReference type="EMBL" id="BBX57569.1"/>
    </source>
</evidence>
<dbReference type="InterPro" id="IPR003776">
    <property type="entry name" value="YcaO-like_dom"/>
</dbReference>
<sequence length="103" mass="11077">MWLVDITTDLDVPVTLAYATAPGGGSRRGSGASLSRHYSVYRALTELVEAELTHADDADRLRAIELLVDYPSLQACAAFELTTPTKSSGGTPICRYQHPVIAI</sequence>
<evidence type="ECO:0000313" key="3">
    <source>
        <dbReference type="Proteomes" id="UP000467164"/>
    </source>
</evidence>
<accession>A0A7I7LDS1</accession>
<dbReference type="Pfam" id="PF02624">
    <property type="entry name" value="YcaO"/>
    <property type="match status" value="1"/>
</dbReference>